<evidence type="ECO:0000313" key="3">
    <source>
        <dbReference type="Proteomes" id="UP001211044"/>
    </source>
</evidence>
<accession>A0AB38XPV1</accession>
<protein>
    <submittedName>
        <fullName evidence="2">Uncharacterized protein</fullName>
    </submittedName>
</protein>
<name>A0AB38XPV1_9ACTO</name>
<dbReference type="AlphaFoldDB" id="A0AB38XPV1"/>
<dbReference type="Proteomes" id="UP001211044">
    <property type="component" value="Chromosome"/>
</dbReference>
<reference evidence="2" key="1">
    <citation type="submission" date="2023-01" db="EMBL/GenBank/DDBJ databases">
        <title>Comparative Genomic Analysis of the Clinically-Derived Winkia Strain NY0527 Provides Evidence into the Taxonomic Reassignment of Winkia neuii and Characterizes Their Virulence Traits.</title>
        <authorList>
            <person name="Cai X."/>
            <person name="Peng Y."/>
            <person name="Li M."/>
            <person name="Qiu Y."/>
            <person name="Wang Y."/>
            <person name="Xu L."/>
            <person name="Hou Q."/>
        </authorList>
    </citation>
    <scope>NUCLEOTIDE SEQUENCE</scope>
    <source>
        <strain evidence="2">NY0527</strain>
    </source>
</reference>
<dbReference type="EMBL" id="CP116394">
    <property type="protein sequence ID" value="WCE46259.1"/>
    <property type="molecule type" value="Genomic_DNA"/>
</dbReference>
<proteinExistence type="predicted"/>
<feature type="transmembrane region" description="Helical" evidence="1">
    <location>
        <begin position="12"/>
        <end position="33"/>
    </location>
</feature>
<dbReference type="KEGG" id="wne:PIG85_01030"/>
<keyword evidence="1" id="KW-0812">Transmembrane</keyword>
<keyword evidence="1" id="KW-0472">Membrane</keyword>
<evidence type="ECO:0000256" key="1">
    <source>
        <dbReference type="SAM" id="Phobius"/>
    </source>
</evidence>
<evidence type="ECO:0000313" key="2">
    <source>
        <dbReference type="EMBL" id="WCE46259.1"/>
    </source>
</evidence>
<sequence>MSSGSESSTLIILFKIWSATCEVVVTVVVLAGLGSAEVALEGAAIEKGTVIASKVPMPKRIDGLIFLSFEV</sequence>
<keyword evidence="1" id="KW-1133">Transmembrane helix</keyword>
<dbReference type="RefSeq" id="WP_040315120.1">
    <property type="nucleotide sequence ID" value="NZ_CP116394.1"/>
</dbReference>
<organism evidence="2 3">
    <name type="scientific">Winkia neuii subsp. anitrata</name>
    <dbReference type="NCBI Taxonomy" id="29318"/>
    <lineage>
        <taxon>Bacteria</taxon>
        <taxon>Bacillati</taxon>
        <taxon>Actinomycetota</taxon>
        <taxon>Actinomycetes</taxon>
        <taxon>Actinomycetales</taxon>
        <taxon>Actinomycetaceae</taxon>
        <taxon>Winkia</taxon>
    </lineage>
</organism>
<gene>
    <name evidence="2" type="ORF">PIG85_01030</name>
</gene>